<evidence type="ECO:0000256" key="11">
    <source>
        <dbReference type="ARBA" id="ARBA00023211"/>
    </source>
</evidence>
<dbReference type="Proteomes" id="UP000501727">
    <property type="component" value="Chromosome"/>
</dbReference>
<dbReference type="InterPro" id="IPR001352">
    <property type="entry name" value="RNase_HII/HIII"/>
</dbReference>
<keyword evidence="11" id="KW-0464">Manganese</keyword>
<feature type="binding site" evidence="12">
    <location>
        <position position="175"/>
    </location>
    <ligand>
        <name>a divalent metal cation</name>
        <dbReference type="ChEBI" id="CHEBI:60240"/>
    </ligand>
</feature>
<keyword evidence="8 12" id="KW-0479">Metal-binding</keyword>
<dbReference type="InterPro" id="IPR022898">
    <property type="entry name" value="RNase_HII"/>
</dbReference>
<comment type="catalytic activity">
    <reaction evidence="1 12 13">
        <text>Endonucleolytic cleavage to 5'-phosphomonoester.</text>
        <dbReference type="EC" id="3.1.26.4"/>
    </reaction>
</comment>
<comment type="cofactor">
    <cofactor evidence="2">
        <name>Mg(2+)</name>
        <dbReference type="ChEBI" id="CHEBI:18420"/>
    </cofactor>
</comment>
<dbReference type="GO" id="GO:0005737">
    <property type="term" value="C:cytoplasm"/>
    <property type="evidence" value="ECO:0007669"/>
    <property type="project" value="UniProtKB-SubCell"/>
</dbReference>
<dbReference type="EC" id="3.1.26.4" evidence="13"/>
<dbReference type="PROSITE" id="PS51975">
    <property type="entry name" value="RNASE_H_2"/>
    <property type="match status" value="1"/>
</dbReference>
<evidence type="ECO:0000256" key="12">
    <source>
        <dbReference type="PROSITE-ProRule" id="PRU01319"/>
    </source>
</evidence>
<evidence type="ECO:0000256" key="4">
    <source>
        <dbReference type="ARBA" id="ARBA00004496"/>
    </source>
</evidence>
<accession>A0A6F8SL56</accession>
<evidence type="ECO:0000313" key="15">
    <source>
        <dbReference type="EMBL" id="BCA88813.1"/>
    </source>
</evidence>
<comment type="subcellular location">
    <subcellularLocation>
        <location evidence="4">Cytoplasm</location>
    </subcellularLocation>
</comment>
<feature type="binding site" evidence="12">
    <location>
        <position position="81"/>
    </location>
    <ligand>
        <name>a divalent metal cation</name>
        <dbReference type="ChEBI" id="CHEBI:60240"/>
    </ligand>
</feature>
<proteinExistence type="inferred from homology"/>
<reference evidence="16" key="1">
    <citation type="journal article" date="2020" name="Microbiol. Resour. Announc.">
        <title>Complete Genome Sequence of Adlercreutzia sp. Strain 8CFCBH1, a Potent Producer of Equol, Isolated from Healthy Japanese Feces.</title>
        <authorList>
            <person name="Ogata Y."/>
            <person name="Sakamoto M."/>
            <person name="Ohkuma M."/>
            <person name="Hattori M."/>
            <person name="Suda W."/>
        </authorList>
    </citation>
    <scope>NUCLEOTIDE SEQUENCE [LARGE SCALE GENOMIC DNA]</scope>
    <source>
        <strain evidence="16">8CFCBH1</strain>
    </source>
</reference>
<dbReference type="NCBIfam" id="NF000595">
    <property type="entry name" value="PRK00015.1-3"/>
    <property type="match status" value="1"/>
</dbReference>
<dbReference type="PANTHER" id="PTHR10954">
    <property type="entry name" value="RIBONUCLEASE H2 SUBUNIT A"/>
    <property type="match status" value="1"/>
</dbReference>
<dbReference type="KEGG" id="ahat:ADCFC_14320"/>
<dbReference type="InterPro" id="IPR012337">
    <property type="entry name" value="RNaseH-like_sf"/>
</dbReference>
<keyword evidence="10 12" id="KW-0378">Hydrolase</keyword>
<evidence type="ECO:0000256" key="8">
    <source>
        <dbReference type="ARBA" id="ARBA00022723"/>
    </source>
</evidence>
<name>A0A6F8SL56_9ACTN</name>
<evidence type="ECO:0000256" key="5">
    <source>
        <dbReference type="ARBA" id="ARBA00007383"/>
    </source>
</evidence>
<evidence type="ECO:0000313" key="16">
    <source>
        <dbReference type="Proteomes" id="UP000501727"/>
    </source>
</evidence>
<dbReference type="CDD" id="cd07182">
    <property type="entry name" value="RNase_HII_bacteria_HII_like"/>
    <property type="match status" value="1"/>
</dbReference>
<dbReference type="AlphaFoldDB" id="A0A6F8SL56"/>
<organism evidence="15 16">
    <name type="scientific">Adlercreutzia hattorii</name>
    <dbReference type="NCBI Taxonomy" id="2707299"/>
    <lineage>
        <taxon>Bacteria</taxon>
        <taxon>Bacillati</taxon>
        <taxon>Actinomycetota</taxon>
        <taxon>Coriobacteriia</taxon>
        <taxon>Eggerthellales</taxon>
        <taxon>Eggerthellaceae</taxon>
        <taxon>Adlercreutzia</taxon>
    </lineage>
</organism>
<sequence length="263" mass="28206">MIDLTVPEIRRKLQEADAAAFAVLERSLVADTRKGVRAAVEVARRRLEAEAAEEARLAGMYAFERELAAERGGSVVIGLDEVGRGPLAGPLAVGGVVLDADDPIAGLNDSKQVRPEDREAIAGEVRRRARAWTVQYVEPADIDRVGMTAALRRAFAAAIAEVEAQGVAVDVVLLDGNPLHLDPREVNVVKGDGKCASIAAASLVAKVARDHVMEAYAEQYPGYGFESNKGYGSEGHMAAIRERGLCPIHRRSFCSFAAQESLF</sequence>
<keyword evidence="16" id="KW-1185">Reference proteome</keyword>
<evidence type="ECO:0000256" key="7">
    <source>
        <dbReference type="ARBA" id="ARBA00022722"/>
    </source>
</evidence>
<keyword evidence="9 12" id="KW-0255">Endonuclease</keyword>
<gene>
    <name evidence="15" type="primary">rnhB</name>
    <name evidence="15" type="ORF">ADCFC_13110</name>
</gene>
<dbReference type="GO" id="GO:0004523">
    <property type="term" value="F:RNA-DNA hybrid ribonuclease activity"/>
    <property type="evidence" value="ECO:0007669"/>
    <property type="project" value="UniProtKB-UniRule"/>
</dbReference>
<feature type="binding site" evidence="12">
    <location>
        <position position="80"/>
    </location>
    <ligand>
        <name>a divalent metal cation</name>
        <dbReference type="ChEBI" id="CHEBI:60240"/>
    </ligand>
</feature>
<evidence type="ECO:0000259" key="14">
    <source>
        <dbReference type="PROSITE" id="PS51975"/>
    </source>
</evidence>
<evidence type="ECO:0000256" key="10">
    <source>
        <dbReference type="ARBA" id="ARBA00022801"/>
    </source>
</evidence>
<evidence type="ECO:0000256" key="3">
    <source>
        <dbReference type="ARBA" id="ARBA00004065"/>
    </source>
</evidence>
<comment type="cofactor">
    <cofactor evidence="12">
        <name>Mn(2+)</name>
        <dbReference type="ChEBI" id="CHEBI:29035"/>
    </cofactor>
    <cofactor evidence="12">
        <name>Mg(2+)</name>
        <dbReference type="ChEBI" id="CHEBI:18420"/>
    </cofactor>
    <text evidence="12">Manganese or magnesium. Binds 1 divalent metal ion per monomer in the absence of substrate. May bind a second metal ion after substrate binding.</text>
</comment>
<evidence type="ECO:0000256" key="6">
    <source>
        <dbReference type="ARBA" id="ARBA00022490"/>
    </source>
</evidence>
<dbReference type="GO" id="GO:0043137">
    <property type="term" value="P:DNA replication, removal of RNA primer"/>
    <property type="evidence" value="ECO:0007669"/>
    <property type="project" value="TreeGrafter"/>
</dbReference>
<dbReference type="SUPFAM" id="SSF53098">
    <property type="entry name" value="Ribonuclease H-like"/>
    <property type="match status" value="1"/>
</dbReference>
<comment type="function">
    <text evidence="3 13">Endonuclease that specifically degrades the RNA of RNA-DNA hybrids.</text>
</comment>
<feature type="domain" description="RNase H type-2" evidence="14">
    <location>
        <begin position="74"/>
        <end position="263"/>
    </location>
</feature>
<dbReference type="Pfam" id="PF01351">
    <property type="entry name" value="RNase_HII"/>
    <property type="match status" value="1"/>
</dbReference>
<keyword evidence="6" id="KW-0963">Cytoplasm</keyword>
<dbReference type="PANTHER" id="PTHR10954:SF18">
    <property type="entry name" value="RIBONUCLEASE HII"/>
    <property type="match status" value="1"/>
</dbReference>
<comment type="similarity">
    <text evidence="5 13">Belongs to the RNase HII family.</text>
</comment>
<dbReference type="InterPro" id="IPR024567">
    <property type="entry name" value="RNase_HII/HIII_dom"/>
</dbReference>
<evidence type="ECO:0000256" key="2">
    <source>
        <dbReference type="ARBA" id="ARBA00001946"/>
    </source>
</evidence>
<evidence type="ECO:0000256" key="9">
    <source>
        <dbReference type="ARBA" id="ARBA00022759"/>
    </source>
</evidence>
<keyword evidence="7 12" id="KW-0540">Nuclease</keyword>
<dbReference type="GO" id="GO:0046872">
    <property type="term" value="F:metal ion binding"/>
    <property type="evidence" value="ECO:0007669"/>
    <property type="project" value="UniProtKB-KW"/>
</dbReference>
<dbReference type="Gene3D" id="3.30.420.10">
    <property type="entry name" value="Ribonuclease H-like superfamily/Ribonuclease H"/>
    <property type="match status" value="1"/>
</dbReference>
<evidence type="ECO:0000256" key="13">
    <source>
        <dbReference type="RuleBase" id="RU003515"/>
    </source>
</evidence>
<evidence type="ECO:0000256" key="1">
    <source>
        <dbReference type="ARBA" id="ARBA00000077"/>
    </source>
</evidence>
<dbReference type="EMBL" id="AP022829">
    <property type="protein sequence ID" value="BCA88813.1"/>
    <property type="molecule type" value="Genomic_DNA"/>
</dbReference>
<dbReference type="GO" id="GO:0003723">
    <property type="term" value="F:RNA binding"/>
    <property type="evidence" value="ECO:0007669"/>
    <property type="project" value="UniProtKB-UniRule"/>
</dbReference>
<dbReference type="InterPro" id="IPR036397">
    <property type="entry name" value="RNaseH_sf"/>
</dbReference>
<reference evidence="16" key="2">
    <citation type="submission" date="2020-03" db="EMBL/GenBank/DDBJ databases">
        <title>Complete Genome Sequence of Adlercreutzia sp. strain 8CFCBH1 Producing Equol, Isolated from Healthy Japanese Feces.</title>
        <authorList>
            <person name="Ogata Y."/>
            <person name="Sakamoto M."/>
            <person name="Ohkuma M."/>
            <person name="Hattori M."/>
            <person name="Suda W."/>
        </authorList>
    </citation>
    <scope>NUCLEOTIDE SEQUENCE [LARGE SCALE GENOMIC DNA]</scope>
    <source>
        <strain evidence="16">8CFCBH1</strain>
    </source>
</reference>
<protein>
    <recommendedName>
        <fullName evidence="13">Ribonuclease</fullName>
        <ecNumber evidence="13">3.1.26.4</ecNumber>
    </recommendedName>
</protein>
<dbReference type="NCBIfam" id="NF000594">
    <property type="entry name" value="PRK00015.1-1"/>
    <property type="match status" value="1"/>
</dbReference>
<dbReference type="GO" id="GO:0006298">
    <property type="term" value="P:mismatch repair"/>
    <property type="evidence" value="ECO:0007669"/>
    <property type="project" value="TreeGrafter"/>
</dbReference>
<dbReference type="GO" id="GO:0032299">
    <property type="term" value="C:ribonuclease H2 complex"/>
    <property type="evidence" value="ECO:0007669"/>
    <property type="project" value="TreeGrafter"/>
</dbReference>